<gene>
    <name evidence="7" type="ORF">BRE01_45980</name>
</gene>
<feature type="domain" description="ABC transmembrane type-1" evidence="6">
    <location>
        <begin position="30"/>
        <end position="217"/>
    </location>
</feature>
<dbReference type="Pfam" id="PF00664">
    <property type="entry name" value="ABC_membrane"/>
    <property type="match status" value="1"/>
</dbReference>
<evidence type="ECO:0000259" key="6">
    <source>
        <dbReference type="PROSITE" id="PS50929"/>
    </source>
</evidence>
<dbReference type="PROSITE" id="PS50929">
    <property type="entry name" value="ABC_TM1F"/>
    <property type="match status" value="1"/>
</dbReference>
<dbReference type="EMBL" id="BJON01000018">
    <property type="protein sequence ID" value="GED70896.1"/>
    <property type="molecule type" value="Genomic_DNA"/>
</dbReference>
<keyword evidence="3 5" id="KW-1133">Transmembrane helix</keyword>
<keyword evidence="4 5" id="KW-0472">Membrane</keyword>
<dbReference type="SUPFAM" id="SSF90123">
    <property type="entry name" value="ABC transporter transmembrane region"/>
    <property type="match status" value="1"/>
</dbReference>
<feature type="transmembrane region" description="Helical" evidence="5">
    <location>
        <begin position="28"/>
        <end position="49"/>
    </location>
</feature>
<evidence type="ECO:0000256" key="4">
    <source>
        <dbReference type="ARBA" id="ARBA00023136"/>
    </source>
</evidence>
<dbReference type="InterPro" id="IPR039421">
    <property type="entry name" value="Type_1_exporter"/>
</dbReference>
<comment type="caution">
    <text evidence="7">The sequence shown here is derived from an EMBL/GenBank/DDBJ whole genome shotgun (WGS) entry which is preliminary data.</text>
</comment>
<feature type="transmembrane region" description="Helical" evidence="5">
    <location>
        <begin position="170"/>
        <end position="188"/>
    </location>
</feature>
<sequence length="228" mass="26065">MKSGSQRYLLFSEMFREVFFQARGQWKFILIAALSILVISALEFIIPQWTKVVIDQVIVDQQFAALFELGALIIGAALLLGVFRFISSFVMTIVSQGAISQLRNKLYRRTVNLDLNFFDRNRTGDLMSRLTSDVNQLQDLVSADTLSIVADFFTFIAICAYLFYVDWQLALLLVSTFPFLFFTSRFFIGRIKSLYRTVRQSSAEISNHLQDSLSGIRGLNHLPARTMK</sequence>
<protein>
    <recommendedName>
        <fullName evidence="6">ABC transmembrane type-1 domain-containing protein</fullName>
    </recommendedName>
</protein>
<evidence type="ECO:0000256" key="2">
    <source>
        <dbReference type="ARBA" id="ARBA00022692"/>
    </source>
</evidence>
<accession>A0ABQ0TSS4</accession>
<evidence type="ECO:0000313" key="8">
    <source>
        <dbReference type="Proteomes" id="UP000319578"/>
    </source>
</evidence>
<dbReference type="PANTHER" id="PTHR43394:SF1">
    <property type="entry name" value="ATP-BINDING CASSETTE SUB-FAMILY B MEMBER 10, MITOCHONDRIAL"/>
    <property type="match status" value="1"/>
</dbReference>
<dbReference type="Proteomes" id="UP000319578">
    <property type="component" value="Unassembled WGS sequence"/>
</dbReference>
<dbReference type="CDD" id="cd07346">
    <property type="entry name" value="ABC_6TM_exporters"/>
    <property type="match status" value="1"/>
</dbReference>
<name>A0ABQ0TSS4_9BACL</name>
<dbReference type="Gene3D" id="1.20.1560.10">
    <property type="entry name" value="ABC transporter type 1, transmembrane domain"/>
    <property type="match status" value="1"/>
</dbReference>
<feature type="transmembrane region" description="Helical" evidence="5">
    <location>
        <begin position="145"/>
        <end position="164"/>
    </location>
</feature>
<reference evidence="7 8" key="1">
    <citation type="submission" date="2019-06" db="EMBL/GenBank/DDBJ databases">
        <title>Whole genome shotgun sequence of Brevibacillus reuszeri NBRC 15719.</title>
        <authorList>
            <person name="Hosoyama A."/>
            <person name="Uohara A."/>
            <person name="Ohji S."/>
            <person name="Ichikawa N."/>
        </authorList>
    </citation>
    <scope>NUCLEOTIDE SEQUENCE [LARGE SCALE GENOMIC DNA]</scope>
    <source>
        <strain evidence="7 8">NBRC 15719</strain>
    </source>
</reference>
<keyword evidence="2 5" id="KW-0812">Transmembrane</keyword>
<evidence type="ECO:0000313" key="7">
    <source>
        <dbReference type="EMBL" id="GED70896.1"/>
    </source>
</evidence>
<keyword evidence="8" id="KW-1185">Reference proteome</keyword>
<dbReference type="RefSeq" id="WP_049741469.1">
    <property type="nucleotide sequence ID" value="NZ_JBCNIY010000014.1"/>
</dbReference>
<dbReference type="PANTHER" id="PTHR43394">
    <property type="entry name" value="ATP-DEPENDENT PERMEASE MDL1, MITOCHONDRIAL"/>
    <property type="match status" value="1"/>
</dbReference>
<proteinExistence type="predicted"/>
<comment type="subcellular location">
    <subcellularLocation>
        <location evidence="1">Cell membrane</location>
        <topology evidence="1">Multi-pass membrane protein</topology>
    </subcellularLocation>
</comment>
<dbReference type="InterPro" id="IPR011527">
    <property type="entry name" value="ABC1_TM_dom"/>
</dbReference>
<evidence type="ECO:0000256" key="3">
    <source>
        <dbReference type="ARBA" id="ARBA00022989"/>
    </source>
</evidence>
<feature type="transmembrane region" description="Helical" evidence="5">
    <location>
        <begin position="69"/>
        <end position="99"/>
    </location>
</feature>
<organism evidence="7 8">
    <name type="scientific">Brevibacillus reuszeri</name>
    <dbReference type="NCBI Taxonomy" id="54915"/>
    <lineage>
        <taxon>Bacteria</taxon>
        <taxon>Bacillati</taxon>
        <taxon>Bacillota</taxon>
        <taxon>Bacilli</taxon>
        <taxon>Bacillales</taxon>
        <taxon>Paenibacillaceae</taxon>
        <taxon>Brevibacillus</taxon>
    </lineage>
</organism>
<evidence type="ECO:0000256" key="5">
    <source>
        <dbReference type="SAM" id="Phobius"/>
    </source>
</evidence>
<dbReference type="InterPro" id="IPR036640">
    <property type="entry name" value="ABC1_TM_sf"/>
</dbReference>
<evidence type="ECO:0000256" key="1">
    <source>
        <dbReference type="ARBA" id="ARBA00004651"/>
    </source>
</evidence>